<keyword evidence="2" id="KW-1185">Reference proteome</keyword>
<dbReference type="Proteomes" id="UP001151760">
    <property type="component" value="Unassembled WGS sequence"/>
</dbReference>
<reference evidence="1" key="1">
    <citation type="journal article" date="2022" name="Int. J. Mol. Sci.">
        <title>Draft Genome of Tanacetum Coccineum: Genomic Comparison of Closely Related Tanacetum-Family Plants.</title>
        <authorList>
            <person name="Yamashiro T."/>
            <person name="Shiraishi A."/>
            <person name="Nakayama K."/>
            <person name="Satake H."/>
        </authorList>
    </citation>
    <scope>NUCLEOTIDE SEQUENCE</scope>
</reference>
<dbReference type="PANTHER" id="PTHR31973">
    <property type="entry name" value="POLYPROTEIN, PUTATIVE-RELATED"/>
    <property type="match status" value="1"/>
</dbReference>
<accession>A0ABQ5CJ30</accession>
<comment type="caution">
    <text evidence="1">The sequence shown here is derived from an EMBL/GenBank/DDBJ whole genome shotgun (WGS) entry which is preliminary data.</text>
</comment>
<reference evidence="1" key="2">
    <citation type="submission" date="2022-01" db="EMBL/GenBank/DDBJ databases">
        <authorList>
            <person name="Yamashiro T."/>
            <person name="Shiraishi A."/>
            <person name="Satake H."/>
            <person name="Nakayama K."/>
        </authorList>
    </citation>
    <scope>NUCLEOTIDE SEQUENCE</scope>
</reference>
<sequence length="187" mass="21905">MEPMPCMRYESPRQLKLALTNYGVAYGKKGNKHRLMLNKVRTGVSNGKHVNKVVKKKVVKYKDVNRKRNYNLGSLVTYKWIALQYCKEIIEDPFIPFRKMKDVIRKKFMIDYRQELLDPNPGSTCRLDVDKSANGSVHFKRMYICFNGVKDGWLAGCRKGLIDVVNDWLPKAEHRKCTRHIHANFKK</sequence>
<dbReference type="PANTHER" id="PTHR31973:SF189">
    <property type="entry name" value="TRANSPOSASE, MUDR, PLANT, MULE TRANSPOSASE DOMAIN PROTEIN-RELATED"/>
    <property type="match status" value="1"/>
</dbReference>
<gene>
    <name evidence="1" type="ORF">Tco_0906392</name>
</gene>
<name>A0ABQ5CJ30_9ASTR</name>
<organism evidence="1 2">
    <name type="scientific">Tanacetum coccineum</name>
    <dbReference type="NCBI Taxonomy" id="301880"/>
    <lineage>
        <taxon>Eukaryota</taxon>
        <taxon>Viridiplantae</taxon>
        <taxon>Streptophyta</taxon>
        <taxon>Embryophyta</taxon>
        <taxon>Tracheophyta</taxon>
        <taxon>Spermatophyta</taxon>
        <taxon>Magnoliopsida</taxon>
        <taxon>eudicotyledons</taxon>
        <taxon>Gunneridae</taxon>
        <taxon>Pentapetalae</taxon>
        <taxon>asterids</taxon>
        <taxon>campanulids</taxon>
        <taxon>Asterales</taxon>
        <taxon>Asteraceae</taxon>
        <taxon>Asteroideae</taxon>
        <taxon>Anthemideae</taxon>
        <taxon>Anthemidinae</taxon>
        <taxon>Tanacetum</taxon>
    </lineage>
</organism>
<evidence type="ECO:0000313" key="2">
    <source>
        <dbReference type="Proteomes" id="UP001151760"/>
    </source>
</evidence>
<evidence type="ECO:0000313" key="1">
    <source>
        <dbReference type="EMBL" id="GJT26117.1"/>
    </source>
</evidence>
<dbReference type="EMBL" id="BQNB010014266">
    <property type="protein sequence ID" value="GJT26117.1"/>
    <property type="molecule type" value="Genomic_DNA"/>
</dbReference>
<protein>
    <submittedName>
        <fullName evidence="1">Uncharacterized protein</fullName>
    </submittedName>
</protein>
<proteinExistence type="predicted"/>